<feature type="region of interest" description="Disordered" evidence="4">
    <location>
        <begin position="433"/>
        <end position="477"/>
    </location>
</feature>
<feature type="compositionally biased region" description="Basic and acidic residues" evidence="4">
    <location>
        <begin position="467"/>
        <end position="477"/>
    </location>
</feature>
<gene>
    <name evidence="5" type="ORF">CSUI_001106</name>
</gene>
<dbReference type="GO" id="GO:0005762">
    <property type="term" value="C:mitochondrial large ribosomal subunit"/>
    <property type="evidence" value="ECO:0007669"/>
    <property type="project" value="TreeGrafter"/>
</dbReference>
<dbReference type="InterPro" id="IPR018261">
    <property type="entry name" value="Ribosomal_bL27_CS"/>
</dbReference>
<dbReference type="EMBL" id="MIGC01000434">
    <property type="protein sequence ID" value="PHJ25042.1"/>
    <property type="molecule type" value="Genomic_DNA"/>
</dbReference>
<evidence type="ECO:0000313" key="6">
    <source>
        <dbReference type="Proteomes" id="UP000221165"/>
    </source>
</evidence>
<sequence>MTMLSRRFVFVSPPGSFFNLSPLCSFLLFFSISRSEVSLSSASPLSFSVASSPTSFSSSPSVSFKKIGRSFSKSQSEDSPFSLVSLYGIHSRLPPVTSLDTFKAKEEAKGSSSFQRDSDSLPPLSSACFLQASHKPFLHGMPYFLSPRNGRKNRKPLFLFSSSSSSFRSPTSSPKRSLSYSSPTLFPCFFPCEPSTNQPKVFQRGLREEDSPFFFSSSCSSPSSPSSRLHQHHSGGDVSLSLHLCLHSAVEEGKKKKNLTNIPSSSSFSPVSPFSLDLHLLVCERGFGGSSSSSFGNSLSCLYATKKGGGSSKNGRDSNPKFLGVKKFGGEFVLPGHILVRQRGSRYKAGDGVKLCRDDSLTAVRSGFVDFNPVYKFEFHYKKRRWLQRHRRRIHAGYLVSVLDRKEDSPGYQKREKLALIRTLSSAWVSGEVSSSLKGSYSSSSFFPEKDEENGVMASPLSGEEQEERRKEDLRKV</sequence>
<keyword evidence="3" id="KW-0687">Ribonucleoprotein</keyword>
<dbReference type="PANTHER" id="PTHR15893">
    <property type="entry name" value="RIBOSOMAL PROTEIN L27"/>
    <property type="match status" value="1"/>
</dbReference>
<evidence type="ECO:0000313" key="5">
    <source>
        <dbReference type="EMBL" id="PHJ25042.1"/>
    </source>
</evidence>
<proteinExistence type="inferred from homology"/>
<name>A0A2C6LDL7_9APIC</name>
<dbReference type="PANTHER" id="PTHR15893:SF0">
    <property type="entry name" value="LARGE RIBOSOMAL SUBUNIT PROTEIN BL27M"/>
    <property type="match status" value="1"/>
</dbReference>
<comment type="caution">
    <text evidence="5">The sequence shown here is derived from an EMBL/GenBank/DDBJ whole genome shotgun (WGS) entry which is preliminary data.</text>
</comment>
<dbReference type="RefSeq" id="XP_067926714.1">
    <property type="nucleotide sequence ID" value="XM_068061312.1"/>
</dbReference>
<evidence type="ECO:0000256" key="3">
    <source>
        <dbReference type="ARBA" id="ARBA00023274"/>
    </source>
</evidence>
<dbReference type="PRINTS" id="PR00063">
    <property type="entry name" value="RIBOSOMALL27"/>
</dbReference>
<evidence type="ECO:0000256" key="4">
    <source>
        <dbReference type="SAM" id="MobiDB-lite"/>
    </source>
</evidence>
<dbReference type="InterPro" id="IPR001684">
    <property type="entry name" value="Ribosomal_bL27"/>
</dbReference>
<dbReference type="Pfam" id="PF01016">
    <property type="entry name" value="Ribosomal_L27"/>
    <property type="match status" value="1"/>
</dbReference>
<dbReference type="GeneID" id="94424523"/>
<dbReference type="PROSITE" id="PS00831">
    <property type="entry name" value="RIBOSOMAL_L27"/>
    <property type="match status" value="1"/>
</dbReference>
<feature type="compositionally biased region" description="Low complexity" evidence="4">
    <location>
        <begin position="433"/>
        <end position="445"/>
    </location>
</feature>
<evidence type="ECO:0000256" key="1">
    <source>
        <dbReference type="ARBA" id="ARBA00010797"/>
    </source>
</evidence>
<organism evidence="5 6">
    <name type="scientific">Cystoisospora suis</name>
    <dbReference type="NCBI Taxonomy" id="483139"/>
    <lineage>
        <taxon>Eukaryota</taxon>
        <taxon>Sar</taxon>
        <taxon>Alveolata</taxon>
        <taxon>Apicomplexa</taxon>
        <taxon>Conoidasida</taxon>
        <taxon>Coccidia</taxon>
        <taxon>Eucoccidiorida</taxon>
        <taxon>Eimeriorina</taxon>
        <taxon>Sarcocystidae</taxon>
        <taxon>Cystoisospora</taxon>
    </lineage>
</organism>
<dbReference type="SUPFAM" id="SSF110324">
    <property type="entry name" value="Ribosomal L27 protein-like"/>
    <property type="match status" value="1"/>
</dbReference>
<accession>A0A2C6LDL7</accession>
<keyword evidence="6" id="KW-1185">Reference proteome</keyword>
<dbReference type="Gene3D" id="2.40.50.100">
    <property type="match status" value="1"/>
</dbReference>
<dbReference type="VEuPathDB" id="ToxoDB:CSUI_001106"/>
<comment type="similarity">
    <text evidence="1">Belongs to the bacterial ribosomal protein bL27 family.</text>
</comment>
<dbReference type="GO" id="GO:0003735">
    <property type="term" value="F:structural constituent of ribosome"/>
    <property type="evidence" value="ECO:0007669"/>
    <property type="project" value="InterPro"/>
</dbReference>
<keyword evidence="2 5" id="KW-0689">Ribosomal protein</keyword>
<dbReference type="OrthoDB" id="1867012at2759"/>
<dbReference type="GO" id="GO:0006412">
    <property type="term" value="P:translation"/>
    <property type="evidence" value="ECO:0007669"/>
    <property type="project" value="InterPro"/>
</dbReference>
<dbReference type="AlphaFoldDB" id="A0A2C6LDL7"/>
<evidence type="ECO:0000256" key="2">
    <source>
        <dbReference type="ARBA" id="ARBA00022980"/>
    </source>
</evidence>
<reference evidence="5 6" key="1">
    <citation type="journal article" date="2017" name="Int. J. Parasitol.">
        <title>The genome of the protozoan parasite Cystoisospora suis and a reverse vaccinology approach to identify vaccine candidates.</title>
        <authorList>
            <person name="Palmieri N."/>
            <person name="Shrestha A."/>
            <person name="Ruttkowski B."/>
            <person name="Beck T."/>
            <person name="Vogl C."/>
            <person name="Tomley F."/>
            <person name="Blake D.P."/>
            <person name="Joachim A."/>
        </authorList>
    </citation>
    <scope>NUCLEOTIDE SEQUENCE [LARGE SCALE GENOMIC DNA]</scope>
    <source>
        <strain evidence="5 6">Wien I</strain>
    </source>
</reference>
<protein>
    <submittedName>
        <fullName evidence="5">Ribosomal protein rpl27</fullName>
    </submittedName>
</protein>
<dbReference type="Proteomes" id="UP000221165">
    <property type="component" value="Unassembled WGS sequence"/>
</dbReference>